<dbReference type="Pfam" id="PF02746">
    <property type="entry name" value="MR_MLE_N"/>
    <property type="match status" value="1"/>
</dbReference>
<dbReference type="InterPro" id="IPR034382">
    <property type="entry name" value="AHGA_cycloisomerase"/>
</dbReference>
<dbReference type="STRING" id="1963862.B4O97_05140"/>
<dbReference type="InterPro" id="IPR013342">
    <property type="entry name" value="Mandelate_racemase_C"/>
</dbReference>
<dbReference type="GO" id="GO:0009063">
    <property type="term" value="P:amino acid catabolic process"/>
    <property type="evidence" value="ECO:0007669"/>
    <property type="project" value="InterPro"/>
</dbReference>
<sequence length="365" mass="40425">MNKIDEICTSYYRVPLEEVLVDAMHGDHTHFELVVVDIICSDGLSGCGYTYTGGYGGKAIVQVIEHDLKPFLLQKDPDCIEYLWNKMNWRIHYVGRGGIAGFAISAIDIGLWDIRGKKAGLPLWKMAGGRGRTVRAYAGGIDLHYPIERLLSNTRNYLQHGFHGIKIKVGQNRLAEDVERAAAVRELIGSEKKLMIDANMRWSAAEAVRAARAMKDLDIFWLEEPTIPEDFSAYNLIRKEGGIPVAMGENLHTIYEFKDAFSIGRIDFPQPDASNIGGITGWLKIACLAEASNLPVCSHGMQELHVSLLAGTVNGGYMEVHSFPIDKYTTCPVELNENGEAVAPDVPGTGVDFNREILNAYKDPQ</sequence>
<keyword evidence="2" id="KW-0479">Metal-binding</keyword>
<dbReference type="Pfam" id="PF13378">
    <property type="entry name" value="MR_MLE_C"/>
    <property type="match status" value="1"/>
</dbReference>
<evidence type="ECO:0000313" key="6">
    <source>
        <dbReference type="Proteomes" id="UP000192343"/>
    </source>
</evidence>
<proteinExistence type="predicted"/>
<dbReference type="SUPFAM" id="SSF54826">
    <property type="entry name" value="Enolase N-terminal domain-like"/>
    <property type="match status" value="1"/>
</dbReference>
<evidence type="ECO:0000259" key="4">
    <source>
        <dbReference type="SMART" id="SM00922"/>
    </source>
</evidence>
<name>A0A1Y1S0Y1_9SPIO</name>
<dbReference type="AlphaFoldDB" id="A0A1Y1S0Y1"/>
<organism evidence="5 6">
    <name type="scientific">Marispirochaeta aestuarii</name>
    <dbReference type="NCBI Taxonomy" id="1963862"/>
    <lineage>
        <taxon>Bacteria</taxon>
        <taxon>Pseudomonadati</taxon>
        <taxon>Spirochaetota</taxon>
        <taxon>Spirochaetia</taxon>
        <taxon>Spirochaetales</taxon>
        <taxon>Spirochaetaceae</taxon>
        <taxon>Marispirochaeta</taxon>
    </lineage>
</organism>
<dbReference type="PANTHER" id="PTHR13794">
    <property type="entry name" value="ENOLASE SUPERFAMILY, MANDELATE RACEMASE"/>
    <property type="match status" value="1"/>
</dbReference>
<dbReference type="InterPro" id="IPR036849">
    <property type="entry name" value="Enolase-like_C_sf"/>
</dbReference>
<keyword evidence="6" id="KW-1185">Reference proteome</keyword>
<dbReference type="SFLD" id="SFLDS00001">
    <property type="entry name" value="Enolase"/>
    <property type="match status" value="1"/>
</dbReference>
<feature type="domain" description="Mandelate racemase/muconate lactonizing enzyme C-terminal" evidence="4">
    <location>
        <begin position="147"/>
        <end position="244"/>
    </location>
</feature>
<comment type="caution">
    <text evidence="5">The sequence shown here is derived from an EMBL/GenBank/DDBJ whole genome shotgun (WGS) entry which is preliminary data.</text>
</comment>
<reference evidence="5 6" key="1">
    <citation type="submission" date="2017-03" db="EMBL/GenBank/DDBJ databases">
        <title>Draft Genome sequence of Marispirochaeta sp. strain JC444.</title>
        <authorList>
            <person name="Shivani Y."/>
            <person name="Subhash Y."/>
            <person name="Sasikala C."/>
            <person name="Ramana C."/>
        </authorList>
    </citation>
    <scope>NUCLEOTIDE SEQUENCE [LARGE SCALE GENOMIC DNA]</scope>
    <source>
        <strain evidence="5 6">JC444</strain>
    </source>
</reference>
<dbReference type="GO" id="GO:0016836">
    <property type="term" value="F:hydro-lyase activity"/>
    <property type="evidence" value="ECO:0007669"/>
    <property type="project" value="TreeGrafter"/>
</dbReference>
<dbReference type="SFLD" id="SFLDF00557">
    <property type="entry name" value="3_6-anhydro-alpha-L-galactonat"/>
    <property type="match status" value="1"/>
</dbReference>
<dbReference type="PANTHER" id="PTHR13794:SF58">
    <property type="entry name" value="MITOCHONDRIAL ENOLASE SUPERFAMILY MEMBER 1"/>
    <property type="match status" value="1"/>
</dbReference>
<evidence type="ECO:0000256" key="2">
    <source>
        <dbReference type="ARBA" id="ARBA00022723"/>
    </source>
</evidence>
<dbReference type="InterPro" id="IPR013341">
    <property type="entry name" value="Mandelate_racemase_N_dom"/>
</dbReference>
<gene>
    <name evidence="5" type="ORF">B4O97_05140</name>
</gene>
<dbReference type="GO" id="GO:0000287">
    <property type="term" value="F:magnesium ion binding"/>
    <property type="evidence" value="ECO:0007669"/>
    <property type="project" value="TreeGrafter"/>
</dbReference>
<dbReference type="RefSeq" id="WP_083048919.1">
    <property type="nucleotide sequence ID" value="NZ_MWQY01000004.1"/>
</dbReference>
<dbReference type="Proteomes" id="UP000192343">
    <property type="component" value="Unassembled WGS sequence"/>
</dbReference>
<evidence type="ECO:0000256" key="3">
    <source>
        <dbReference type="ARBA" id="ARBA00022842"/>
    </source>
</evidence>
<protein>
    <submittedName>
        <fullName evidence="5">Uroporphyrinogen decarboxylase</fullName>
    </submittedName>
</protein>
<keyword evidence="3" id="KW-0460">Magnesium</keyword>
<dbReference type="InterPro" id="IPR029065">
    <property type="entry name" value="Enolase_C-like"/>
</dbReference>
<accession>A0A1Y1S0Y1</accession>
<dbReference type="GO" id="GO:0019388">
    <property type="term" value="P:galactose catabolic process"/>
    <property type="evidence" value="ECO:0007669"/>
    <property type="project" value="InterPro"/>
</dbReference>
<comment type="cofactor">
    <cofactor evidence="1">
        <name>Mg(2+)</name>
        <dbReference type="ChEBI" id="CHEBI:18420"/>
    </cofactor>
</comment>
<dbReference type="InterPro" id="IPR029017">
    <property type="entry name" value="Enolase-like_N"/>
</dbReference>
<dbReference type="SMART" id="SM00922">
    <property type="entry name" value="MR_MLE"/>
    <property type="match status" value="1"/>
</dbReference>
<dbReference type="OrthoDB" id="9775391at2"/>
<dbReference type="SUPFAM" id="SSF51604">
    <property type="entry name" value="Enolase C-terminal domain-like"/>
    <property type="match status" value="1"/>
</dbReference>
<dbReference type="CDD" id="cd03316">
    <property type="entry name" value="MR_like"/>
    <property type="match status" value="1"/>
</dbReference>
<dbReference type="GO" id="GO:0016853">
    <property type="term" value="F:isomerase activity"/>
    <property type="evidence" value="ECO:0007669"/>
    <property type="project" value="InterPro"/>
</dbReference>
<dbReference type="PROSITE" id="PS00909">
    <property type="entry name" value="MR_MLE_2"/>
    <property type="match status" value="1"/>
</dbReference>
<evidence type="ECO:0000313" key="5">
    <source>
        <dbReference type="EMBL" id="ORC37012.1"/>
    </source>
</evidence>
<dbReference type="Gene3D" id="3.30.390.10">
    <property type="entry name" value="Enolase-like, N-terminal domain"/>
    <property type="match status" value="1"/>
</dbReference>
<dbReference type="SFLD" id="SFLDG00179">
    <property type="entry name" value="mandelate_racemase"/>
    <property type="match status" value="1"/>
</dbReference>
<dbReference type="EMBL" id="MWQY01000004">
    <property type="protein sequence ID" value="ORC37012.1"/>
    <property type="molecule type" value="Genomic_DNA"/>
</dbReference>
<dbReference type="Gene3D" id="3.20.20.120">
    <property type="entry name" value="Enolase-like C-terminal domain"/>
    <property type="match status" value="1"/>
</dbReference>
<evidence type="ECO:0000256" key="1">
    <source>
        <dbReference type="ARBA" id="ARBA00001946"/>
    </source>
</evidence>
<dbReference type="InterPro" id="IPR018110">
    <property type="entry name" value="Mandel_Rmase/mucon_lact_enz_CS"/>
</dbReference>
<dbReference type="InterPro" id="IPR046945">
    <property type="entry name" value="RHMD-like"/>
</dbReference>